<dbReference type="PANTHER" id="PTHR42646">
    <property type="entry name" value="FLAP ENDONUCLEASE XNI"/>
    <property type="match status" value="1"/>
</dbReference>
<dbReference type="InterPro" id="IPR002421">
    <property type="entry name" value="5-3_exonuclease"/>
</dbReference>
<dbReference type="PANTHER" id="PTHR42646:SF2">
    <property type="entry name" value="5'-3' EXONUCLEASE FAMILY PROTEIN"/>
    <property type="match status" value="1"/>
</dbReference>
<dbReference type="AlphaFoldDB" id="A0A0F8YME6"/>
<feature type="domain" description="5'-3' exonuclease" evidence="3">
    <location>
        <begin position="3"/>
        <end position="125"/>
    </location>
</feature>
<feature type="non-terminal residue" evidence="4">
    <location>
        <position position="125"/>
    </location>
</feature>
<name>A0A0F8YME6_9ZZZZ</name>
<dbReference type="EMBL" id="LAZR01056113">
    <property type="protein sequence ID" value="KKK74880.1"/>
    <property type="molecule type" value="Genomic_DNA"/>
</dbReference>
<keyword evidence="1" id="KW-0540">Nuclease</keyword>
<proteinExistence type="predicted"/>
<sequence>MSRKLILIDGNSLVYRAYYALPTTLALSTGQVTNAVYGFTSMLIRLLIDEQPDVVAVAFDSKGPTFRHEAFDLYKAHRKPAPDDLHPQFPLVKEVLDALAIPIFEAPGYEGDDILATLVVAGRSA</sequence>
<dbReference type="Gene3D" id="3.40.50.1010">
    <property type="entry name" value="5'-nuclease"/>
    <property type="match status" value="1"/>
</dbReference>
<dbReference type="GO" id="GO:0017108">
    <property type="term" value="F:5'-flap endonuclease activity"/>
    <property type="evidence" value="ECO:0007669"/>
    <property type="project" value="InterPro"/>
</dbReference>
<evidence type="ECO:0000259" key="3">
    <source>
        <dbReference type="SMART" id="SM00475"/>
    </source>
</evidence>
<dbReference type="SUPFAM" id="SSF88723">
    <property type="entry name" value="PIN domain-like"/>
    <property type="match status" value="1"/>
</dbReference>
<gene>
    <name evidence="4" type="ORF">LCGC14_2879340</name>
</gene>
<dbReference type="CDD" id="cd09859">
    <property type="entry name" value="PIN_53EXO"/>
    <property type="match status" value="1"/>
</dbReference>
<organism evidence="4">
    <name type="scientific">marine sediment metagenome</name>
    <dbReference type="NCBI Taxonomy" id="412755"/>
    <lineage>
        <taxon>unclassified sequences</taxon>
        <taxon>metagenomes</taxon>
        <taxon>ecological metagenomes</taxon>
    </lineage>
</organism>
<dbReference type="GO" id="GO:0008409">
    <property type="term" value="F:5'-3' exonuclease activity"/>
    <property type="evidence" value="ECO:0007669"/>
    <property type="project" value="InterPro"/>
</dbReference>
<comment type="caution">
    <text evidence="4">The sequence shown here is derived from an EMBL/GenBank/DDBJ whole genome shotgun (WGS) entry which is preliminary data.</text>
</comment>
<reference evidence="4" key="1">
    <citation type="journal article" date="2015" name="Nature">
        <title>Complex archaea that bridge the gap between prokaryotes and eukaryotes.</title>
        <authorList>
            <person name="Spang A."/>
            <person name="Saw J.H."/>
            <person name="Jorgensen S.L."/>
            <person name="Zaremba-Niedzwiedzka K."/>
            <person name="Martijn J."/>
            <person name="Lind A.E."/>
            <person name="van Eijk R."/>
            <person name="Schleper C."/>
            <person name="Guy L."/>
            <person name="Ettema T.J."/>
        </authorList>
    </citation>
    <scope>NUCLEOTIDE SEQUENCE</scope>
</reference>
<dbReference type="SMART" id="SM00475">
    <property type="entry name" value="53EXOc"/>
    <property type="match status" value="1"/>
</dbReference>
<evidence type="ECO:0000256" key="1">
    <source>
        <dbReference type="ARBA" id="ARBA00022722"/>
    </source>
</evidence>
<dbReference type="GO" id="GO:0033567">
    <property type="term" value="P:DNA replication, Okazaki fragment processing"/>
    <property type="evidence" value="ECO:0007669"/>
    <property type="project" value="InterPro"/>
</dbReference>
<dbReference type="InterPro" id="IPR029060">
    <property type="entry name" value="PIN-like_dom_sf"/>
</dbReference>
<dbReference type="GO" id="GO:0003677">
    <property type="term" value="F:DNA binding"/>
    <property type="evidence" value="ECO:0007669"/>
    <property type="project" value="InterPro"/>
</dbReference>
<dbReference type="Pfam" id="PF02739">
    <property type="entry name" value="5_3_exonuc_N"/>
    <property type="match status" value="1"/>
</dbReference>
<evidence type="ECO:0000256" key="2">
    <source>
        <dbReference type="ARBA" id="ARBA00022801"/>
    </source>
</evidence>
<protein>
    <recommendedName>
        <fullName evidence="3">5'-3' exonuclease domain-containing protein</fullName>
    </recommendedName>
</protein>
<dbReference type="InterPro" id="IPR038969">
    <property type="entry name" value="FEN"/>
</dbReference>
<evidence type="ECO:0000313" key="4">
    <source>
        <dbReference type="EMBL" id="KKK74880.1"/>
    </source>
</evidence>
<dbReference type="InterPro" id="IPR020046">
    <property type="entry name" value="5-3_exonucl_a-hlix_arch_N"/>
</dbReference>
<accession>A0A0F8YME6</accession>
<keyword evidence="2" id="KW-0378">Hydrolase</keyword>